<dbReference type="Pfam" id="PF11298">
    <property type="entry name" value="DUF3099"/>
    <property type="match status" value="1"/>
</dbReference>
<protein>
    <recommendedName>
        <fullName evidence="5">DUF3099 domain-containing protein</fullName>
    </recommendedName>
</protein>
<evidence type="ECO:0008006" key="5">
    <source>
        <dbReference type="Google" id="ProtNLM"/>
    </source>
</evidence>
<keyword evidence="4" id="KW-1185">Reference proteome</keyword>
<evidence type="ECO:0000256" key="2">
    <source>
        <dbReference type="SAM" id="Phobius"/>
    </source>
</evidence>
<keyword evidence="2" id="KW-0812">Transmembrane</keyword>
<name>A0A3G6J788_9CORY</name>
<keyword evidence="2" id="KW-1133">Transmembrane helix</keyword>
<gene>
    <name evidence="3" type="ORF">CCHOA_06735</name>
</gene>
<evidence type="ECO:0000313" key="3">
    <source>
        <dbReference type="EMBL" id="AZA13739.1"/>
    </source>
</evidence>
<dbReference type="OrthoDB" id="5188998at2"/>
<dbReference type="AlphaFoldDB" id="A0A3G6J788"/>
<organism evidence="3 4">
    <name type="scientific">Corynebacterium choanae</name>
    <dbReference type="NCBI Taxonomy" id="1862358"/>
    <lineage>
        <taxon>Bacteria</taxon>
        <taxon>Bacillati</taxon>
        <taxon>Actinomycetota</taxon>
        <taxon>Actinomycetes</taxon>
        <taxon>Mycobacteriales</taxon>
        <taxon>Corynebacteriaceae</taxon>
        <taxon>Corynebacterium</taxon>
    </lineage>
</organism>
<dbReference type="KEGG" id="ccho:CCHOA_06735"/>
<keyword evidence="2" id="KW-0472">Membrane</keyword>
<feature type="transmembrane region" description="Helical" evidence="2">
    <location>
        <begin position="58"/>
        <end position="77"/>
    </location>
</feature>
<evidence type="ECO:0000256" key="1">
    <source>
        <dbReference type="SAM" id="MobiDB-lite"/>
    </source>
</evidence>
<feature type="region of interest" description="Disordered" evidence="1">
    <location>
        <begin position="135"/>
        <end position="195"/>
    </location>
</feature>
<proteinExistence type="predicted"/>
<sequence>MSRPSKKPGSSSPEHASRATVSSVGGRRWPFRRRENVQLITSKQLTYEQSLRKREIRYAWLQGSRIPFFLLSAWAYMGLHNPWLSAIFFTISVPLPWVAVMIGNGQGEPRDARMKNVYKPDLLRQEQRAAMTALTGSSSVAGALPAAPSTPPDMPPGKVDTWEFNEATGKWQSASTMSHDPTNPYAAAPDDKQQG</sequence>
<dbReference type="Proteomes" id="UP000269019">
    <property type="component" value="Chromosome"/>
</dbReference>
<dbReference type="InterPro" id="IPR021449">
    <property type="entry name" value="DUF3099"/>
</dbReference>
<accession>A0A3G6J788</accession>
<feature type="transmembrane region" description="Helical" evidence="2">
    <location>
        <begin position="83"/>
        <end position="105"/>
    </location>
</feature>
<reference evidence="3 4" key="1">
    <citation type="submission" date="2018-11" db="EMBL/GenBank/DDBJ databases">
        <authorList>
            <person name="Kleinhagauer T."/>
            <person name="Glaeser S.P."/>
            <person name="Spergser J."/>
            <person name="Ruckert C."/>
            <person name="Kaempfer P."/>
            <person name="Busse H.-J."/>
        </authorList>
    </citation>
    <scope>NUCLEOTIDE SEQUENCE [LARGE SCALE GENOMIC DNA]</scope>
    <source>
        <strain evidence="3 4">200CH</strain>
    </source>
</reference>
<dbReference type="EMBL" id="CP033896">
    <property type="protein sequence ID" value="AZA13739.1"/>
    <property type="molecule type" value="Genomic_DNA"/>
</dbReference>
<evidence type="ECO:0000313" key="4">
    <source>
        <dbReference type="Proteomes" id="UP000269019"/>
    </source>
</evidence>
<feature type="compositionally biased region" description="Polar residues" evidence="1">
    <location>
        <begin position="170"/>
        <end position="181"/>
    </location>
</feature>
<feature type="region of interest" description="Disordered" evidence="1">
    <location>
        <begin position="1"/>
        <end position="25"/>
    </location>
</feature>
<dbReference type="RefSeq" id="WP_123928231.1">
    <property type="nucleotide sequence ID" value="NZ_CP033896.1"/>
</dbReference>